<evidence type="ECO:0000313" key="2">
    <source>
        <dbReference type="Proteomes" id="UP000230903"/>
    </source>
</evidence>
<evidence type="ECO:0000313" key="1">
    <source>
        <dbReference type="EMBL" id="PIR87595.1"/>
    </source>
</evidence>
<sequence>MEREYNIFSKNPEKNFDAPTPKTIKEFIEAVAPLCKQEEEDGGKVEKYQLGDEIVLDIAMVDRSGGLIMLNFSGPGLDRDIVLSLPGEFLKTDATGGIDSLLRSSNVSNEEIRQLTVLLKDIRPDEEIIEEE</sequence>
<dbReference type="EMBL" id="PFBC01000058">
    <property type="protein sequence ID" value="PIR87595.1"/>
    <property type="molecule type" value="Genomic_DNA"/>
</dbReference>
<organism evidence="1 2">
    <name type="scientific">Candidatus Harrisonbacteria bacterium CG10_big_fil_rev_8_21_14_0_10_45_28</name>
    <dbReference type="NCBI Taxonomy" id="1974586"/>
    <lineage>
        <taxon>Bacteria</taxon>
        <taxon>Candidatus Harrisoniibacteriota</taxon>
    </lineage>
</organism>
<dbReference type="Proteomes" id="UP000230903">
    <property type="component" value="Unassembled WGS sequence"/>
</dbReference>
<protein>
    <submittedName>
        <fullName evidence="1">Uncharacterized protein</fullName>
    </submittedName>
</protein>
<comment type="caution">
    <text evidence="1">The sequence shown here is derived from an EMBL/GenBank/DDBJ whole genome shotgun (WGS) entry which is preliminary data.</text>
</comment>
<gene>
    <name evidence="1" type="ORF">COU10_03800</name>
</gene>
<name>A0A2H0UP83_9BACT</name>
<proteinExistence type="predicted"/>
<reference evidence="2" key="1">
    <citation type="submission" date="2017-09" db="EMBL/GenBank/DDBJ databases">
        <title>Depth-based differentiation of microbial function through sediment-hosted aquifers and enrichment of novel symbionts in the deep terrestrial subsurface.</title>
        <authorList>
            <person name="Probst A.J."/>
            <person name="Ladd B."/>
            <person name="Jarett J.K."/>
            <person name="Geller-Mcgrath D.E."/>
            <person name="Sieber C.M.K."/>
            <person name="Emerson J.B."/>
            <person name="Anantharaman K."/>
            <person name="Thomas B.C."/>
            <person name="Malmstrom R."/>
            <person name="Stieglmeier M."/>
            <person name="Klingl A."/>
            <person name="Woyke T."/>
            <person name="Ryan C.M."/>
            <person name="Banfield J.F."/>
        </authorList>
    </citation>
    <scope>NUCLEOTIDE SEQUENCE [LARGE SCALE GENOMIC DNA]</scope>
</reference>
<accession>A0A2H0UP83</accession>
<dbReference type="AlphaFoldDB" id="A0A2H0UP83"/>